<comment type="caution">
    <text evidence="1">The sequence shown here is derived from an EMBL/GenBank/DDBJ whole genome shotgun (WGS) entry which is preliminary data.</text>
</comment>
<dbReference type="AlphaFoldDB" id="A0A1D2QND6"/>
<proteinExistence type="predicted"/>
<protein>
    <submittedName>
        <fullName evidence="1">Uncharacterized protein</fullName>
    </submittedName>
</protein>
<dbReference type="EMBL" id="MDLC01000039">
    <property type="protein sequence ID" value="ODS23099.1"/>
    <property type="molecule type" value="Genomic_DNA"/>
</dbReference>
<sequence>MGIINSLDSQSFQLTRKLLEHNAPYLAYKLGDGALQPHKYPLDEITVELEIETINAVIDELMVIGQRWLEDNINEYHSERKQILAYILQQWVKVGQDVQKLAALPSNNVLH</sequence>
<accession>A0A1D2QND6</accession>
<gene>
    <name evidence="1" type="ORF">AB835_10600</name>
</gene>
<evidence type="ECO:0000313" key="2">
    <source>
        <dbReference type="Proteomes" id="UP000242502"/>
    </source>
</evidence>
<organism evidence="1 2">
    <name type="scientific">Candidatus Endobugula sertula</name>
    <name type="common">Bugula neritina bacterial symbiont</name>
    <dbReference type="NCBI Taxonomy" id="62101"/>
    <lineage>
        <taxon>Bacteria</taxon>
        <taxon>Pseudomonadati</taxon>
        <taxon>Pseudomonadota</taxon>
        <taxon>Gammaproteobacteria</taxon>
        <taxon>Cellvibrionales</taxon>
        <taxon>Cellvibrionaceae</taxon>
        <taxon>Candidatus Endobugula</taxon>
    </lineage>
</organism>
<evidence type="ECO:0000313" key="1">
    <source>
        <dbReference type="EMBL" id="ODS23099.1"/>
    </source>
</evidence>
<name>A0A1D2QND6_9GAMM</name>
<dbReference type="Proteomes" id="UP000242502">
    <property type="component" value="Unassembled WGS sequence"/>
</dbReference>
<reference evidence="1 2" key="1">
    <citation type="journal article" date="2016" name="Appl. Environ. Microbiol.">
        <title>Lack of Overt Genome Reduction in the Bryostatin-Producing Bryozoan Symbiont "Candidatus Endobugula sertula".</title>
        <authorList>
            <person name="Miller I.J."/>
            <person name="Vanee N."/>
            <person name="Fong S.S."/>
            <person name="Lim-Fong G.E."/>
            <person name="Kwan J.C."/>
        </authorList>
    </citation>
    <scope>NUCLEOTIDE SEQUENCE [LARGE SCALE GENOMIC DNA]</scope>
    <source>
        <strain evidence="1">AB1-4</strain>
    </source>
</reference>